<proteinExistence type="predicted"/>
<protein>
    <submittedName>
        <fullName evidence="2">Uncharacterized protein</fullName>
    </submittedName>
</protein>
<evidence type="ECO:0000313" key="2">
    <source>
        <dbReference type="EMBL" id="CAB0042098.1"/>
    </source>
</evidence>
<dbReference type="OrthoDB" id="7788754at2759"/>
<evidence type="ECO:0000256" key="1">
    <source>
        <dbReference type="SAM" id="MobiDB-lite"/>
    </source>
</evidence>
<feature type="region of interest" description="Disordered" evidence="1">
    <location>
        <begin position="113"/>
        <end position="138"/>
    </location>
</feature>
<dbReference type="Proteomes" id="UP000479190">
    <property type="component" value="Unassembled WGS sequence"/>
</dbReference>
<dbReference type="InterPro" id="IPR027417">
    <property type="entry name" value="P-loop_NTPase"/>
</dbReference>
<dbReference type="AlphaFoldDB" id="A0A6H5J3P8"/>
<organism evidence="2 3">
    <name type="scientific">Trichogramma brassicae</name>
    <dbReference type="NCBI Taxonomy" id="86971"/>
    <lineage>
        <taxon>Eukaryota</taxon>
        <taxon>Metazoa</taxon>
        <taxon>Ecdysozoa</taxon>
        <taxon>Arthropoda</taxon>
        <taxon>Hexapoda</taxon>
        <taxon>Insecta</taxon>
        <taxon>Pterygota</taxon>
        <taxon>Neoptera</taxon>
        <taxon>Endopterygota</taxon>
        <taxon>Hymenoptera</taxon>
        <taxon>Apocrita</taxon>
        <taxon>Proctotrupomorpha</taxon>
        <taxon>Chalcidoidea</taxon>
        <taxon>Trichogrammatidae</taxon>
        <taxon>Trichogramma</taxon>
    </lineage>
</organism>
<keyword evidence="3" id="KW-1185">Reference proteome</keyword>
<sequence length="259" mass="29567">MGHPIEIVKTSPNHSSIVLDEESLTRILTQDDMKDRHLIIVSMSGYFDRSKDLMLNFFLRYMNSQLIDLKYKEFKSNNDDKNLSDKQRLAWTLSIVRACRELMLHESSNRICHTGKQTQNSSRTLAADGSQSHASSRGQKLSAPEIFAGMAESTIYSSYVRLLTIIDEARKAETGPSENWRYGVSRRYIEELRFGLRNGVACACDNVIHDRRIAVDVEAASAPWGRQTCHKQSPRLRTQFYVCTSHVYNMERGRSPPSS</sequence>
<accession>A0A6H5J3P8</accession>
<gene>
    <name evidence="2" type="ORF">TBRA_LOCUS13739</name>
</gene>
<dbReference type="Gene3D" id="3.40.50.300">
    <property type="entry name" value="P-loop containing nucleotide triphosphate hydrolases"/>
    <property type="match status" value="1"/>
</dbReference>
<dbReference type="EMBL" id="CADCXV010001154">
    <property type="protein sequence ID" value="CAB0042098.1"/>
    <property type="molecule type" value="Genomic_DNA"/>
</dbReference>
<name>A0A6H5J3P8_9HYME</name>
<evidence type="ECO:0000313" key="3">
    <source>
        <dbReference type="Proteomes" id="UP000479190"/>
    </source>
</evidence>
<reference evidence="2 3" key="1">
    <citation type="submission" date="2020-02" db="EMBL/GenBank/DDBJ databases">
        <authorList>
            <person name="Ferguson B K."/>
        </authorList>
    </citation>
    <scope>NUCLEOTIDE SEQUENCE [LARGE SCALE GENOMIC DNA]</scope>
</reference>